<dbReference type="RefSeq" id="WP_147736833.1">
    <property type="nucleotide sequence ID" value="NZ_SAXX01000021.1"/>
</dbReference>
<evidence type="ECO:0000313" key="2">
    <source>
        <dbReference type="Proteomes" id="UP000324707"/>
    </source>
</evidence>
<name>A0A5C8E109_9SPIR</name>
<accession>A0A5C8E109</accession>
<evidence type="ECO:0000313" key="1">
    <source>
        <dbReference type="EMBL" id="TXJ31507.1"/>
    </source>
</evidence>
<reference evidence="1 2" key="1">
    <citation type="journal article" date="1992" name="Lakartidningen">
        <title>[Penicillin V and not amoxicillin is the first choice preparation in acute otitis].</title>
        <authorList>
            <person name="Kamme C."/>
            <person name="Lundgren K."/>
            <person name="Prellner K."/>
        </authorList>
    </citation>
    <scope>NUCLEOTIDE SEQUENCE [LARGE SCALE GENOMIC DNA]</scope>
    <source>
        <strain evidence="1 2">PC5538III-lc</strain>
    </source>
</reference>
<dbReference type="Proteomes" id="UP000324707">
    <property type="component" value="Unassembled WGS sequence"/>
</dbReference>
<protein>
    <submittedName>
        <fullName evidence="1">Uncharacterized protein</fullName>
    </submittedName>
</protein>
<dbReference type="AlphaFoldDB" id="A0A5C8E109"/>
<organism evidence="1 2">
    <name type="scientific">Brachyspira aalborgi</name>
    <dbReference type="NCBI Taxonomy" id="29522"/>
    <lineage>
        <taxon>Bacteria</taxon>
        <taxon>Pseudomonadati</taxon>
        <taxon>Spirochaetota</taxon>
        <taxon>Spirochaetia</taxon>
        <taxon>Brachyspirales</taxon>
        <taxon>Brachyspiraceae</taxon>
        <taxon>Brachyspira</taxon>
    </lineage>
</organism>
<gene>
    <name evidence="1" type="ORF">EPJ69_07680</name>
</gene>
<sequence length="60" mass="7262">MELIDFQTQFSCVAPLERKSKFYKEIVKNAFSPIRNRVKFYSYKEVESDYKISLQKYDIV</sequence>
<dbReference type="EMBL" id="SAXX01000021">
    <property type="protein sequence ID" value="TXJ31507.1"/>
    <property type="molecule type" value="Genomic_DNA"/>
</dbReference>
<comment type="caution">
    <text evidence="1">The sequence shown here is derived from an EMBL/GenBank/DDBJ whole genome shotgun (WGS) entry which is preliminary data.</text>
</comment>
<proteinExistence type="predicted"/>